<dbReference type="InterPro" id="IPR013595">
    <property type="entry name" value="Pept_S33_TAP-like_C"/>
</dbReference>
<gene>
    <name evidence="2" type="ORF">GLOTRDRAFT_127159</name>
</gene>
<accession>S7RZ08</accession>
<sequence>MASCDPGVAVTAPQTECHAESHCHTFRAYIKGICNHAEQLAQALEQNSPQVVQGPMELEFFAYVPDVQPRQSRYDGPFGLANGTLHTPKLITHDPVTAYKNALSSLKRLGDNARLVQQADGYGHTSLSQVSFCVWEQV</sequence>
<dbReference type="OrthoDB" id="425534at2759"/>
<dbReference type="KEGG" id="gtr:GLOTRDRAFT_127159"/>
<dbReference type="Proteomes" id="UP000030669">
    <property type="component" value="Unassembled WGS sequence"/>
</dbReference>
<evidence type="ECO:0000259" key="1">
    <source>
        <dbReference type="Pfam" id="PF08386"/>
    </source>
</evidence>
<evidence type="ECO:0000313" key="2">
    <source>
        <dbReference type="EMBL" id="EPQ58669.1"/>
    </source>
</evidence>
<dbReference type="Pfam" id="PF08386">
    <property type="entry name" value="Abhydrolase_4"/>
    <property type="match status" value="1"/>
</dbReference>
<evidence type="ECO:0000313" key="3">
    <source>
        <dbReference type="Proteomes" id="UP000030669"/>
    </source>
</evidence>
<dbReference type="RefSeq" id="XP_007863786.1">
    <property type="nucleotide sequence ID" value="XM_007865595.1"/>
</dbReference>
<proteinExistence type="predicted"/>
<organism evidence="2 3">
    <name type="scientific">Gloeophyllum trabeum (strain ATCC 11539 / FP-39264 / Madison 617)</name>
    <name type="common">Brown rot fungus</name>
    <dbReference type="NCBI Taxonomy" id="670483"/>
    <lineage>
        <taxon>Eukaryota</taxon>
        <taxon>Fungi</taxon>
        <taxon>Dikarya</taxon>
        <taxon>Basidiomycota</taxon>
        <taxon>Agaricomycotina</taxon>
        <taxon>Agaricomycetes</taxon>
        <taxon>Gloeophyllales</taxon>
        <taxon>Gloeophyllaceae</taxon>
        <taxon>Gloeophyllum</taxon>
    </lineage>
</organism>
<dbReference type="STRING" id="670483.S7RZ08"/>
<dbReference type="HOGENOM" id="CLU_1855468_0_0_1"/>
<reference evidence="2 3" key="1">
    <citation type="journal article" date="2012" name="Science">
        <title>The Paleozoic origin of enzymatic lignin decomposition reconstructed from 31 fungal genomes.</title>
        <authorList>
            <person name="Floudas D."/>
            <person name="Binder M."/>
            <person name="Riley R."/>
            <person name="Barry K."/>
            <person name="Blanchette R.A."/>
            <person name="Henrissat B."/>
            <person name="Martinez A.T."/>
            <person name="Otillar R."/>
            <person name="Spatafora J.W."/>
            <person name="Yadav J.S."/>
            <person name="Aerts A."/>
            <person name="Benoit I."/>
            <person name="Boyd A."/>
            <person name="Carlson A."/>
            <person name="Copeland A."/>
            <person name="Coutinho P.M."/>
            <person name="de Vries R.P."/>
            <person name="Ferreira P."/>
            <person name="Findley K."/>
            <person name="Foster B."/>
            <person name="Gaskell J."/>
            <person name="Glotzer D."/>
            <person name="Gorecki P."/>
            <person name="Heitman J."/>
            <person name="Hesse C."/>
            <person name="Hori C."/>
            <person name="Igarashi K."/>
            <person name="Jurgens J.A."/>
            <person name="Kallen N."/>
            <person name="Kersten P."/>
            <person name="Kohler A."/>
            <person name="Kuees U."/>
            <person name="Kumar T.K.A."/>
            <person name="Kuo A."/>
            <person name="LaButti K."/>
            <person name="Larrondo L.F."/>
            <person name="Lindquist E."/>
            <person name="Ling A."/>
            <person name="Lombard V."/>
            <person name="Lucas S."/>
            <person name="Lundell T."/>
            <person name="Martin R."/>
            <person name="McLaughlin D.J."/>
            <person name="Morgenstern I."/>
            <person name="Morin E."/>
            <person name="Murat C."/>
            <person name="Nagy L.G."/>
            <person name="Nolan M."/>
            <person name="Ohm R.A."/>
            <person name="Patyshakuliyeva A."/>
            <person name="Rokas A."/>
            <person name="Ruiz-Duenas F.J."/>
            <person name="Sabat G."/>
            <person name="Salamov A."/>
            <person name="Samejima M."/>
            <person name="Schmutz J."/>
            <person name="Slot J.C."/>
            <person name="St John F."/>
            <person name="Stenlid J."/>
            <person name="Sun H."/>
            <person name="Sun S."/>
            <person name="Syed K."/>
            <person name="Tsang A."/>
            <person name="Wiebenga A."/>
            <person name="Young D."/>
            <person name="Pisabarro A."/>
            <person name="Eastwood D.C."/>
            <person name="Martin F."/>
            <person name="Cullen D."/>
            <person name="Grigoriev I.V."/>
            <person name="Hibbett D.S."/>
        </authorList>
    </citation>
    <scope>NUCLEOTIDE SEQUENCE [LARGE SCALE GENOMIC DNA]</scope>
    <source>
        <strain evidence="2 3">ATCC 11539</strain>
    </source>
</reference>
<dbReference type="AlphaFoldDB" id="S7RZ08"/>
<keyword evidence="3" id="KW-1185">Reference proteome</keyword>
<dbReference type="GeneID" id="19301489"/>
<protein>
    <recommendedName>
        <fullName evidence="1">Peptidase S33 tripeptidyl aminopeptidase-like C-terminal domain-containing protein</fullName>
    </recommendedName>
</protein>
<name>S7RZ08_GLOTA</name>
<feature type="domain" description="Peptidase S33 tripeptidyl aminopeptidase-like C-terminal" evidence="1">
    <location>
        <begin position="92"/>
        <end position="137"/>
    </location>
</feature>
<dbReference type="EMBL" id="KB469298">
    <property type="protein sequence ID" value="EPQ58669.1"/>
    <property type="molecule type" value="Genomic_DNA"/>
</dbReference>